<evidence type="ECO:0000256" key="2">
    <source>
        <dbReference type="ARBA" id="ARBA00022448"/>
    </source>
</evidence>
<feature type="region of interest" description="Disordered" evidence="10">
    <location>
        <begin position="1"/>
        <end position="110"/>
    </location>
</feature>
<feature type="transmembrane region" description="Helical" evidence="9">
    <location>
        <begin position="237"/>
        <end position="259"/>
    </location>
</feature>
<evidence type="ECO:0000256" key="8">
    <source>
        <dbReference type="ARBA" id="ARBA00023136"/>
    </source>
</evidence>
<feature type="transmembrane region" description="Helical" evidence="9">
    <location>
        <begin position="271"/>
        <end position="290"/>
    </location>
</feature>
<evidence type="ECO:0000313" key="11">
    <source>
        <dbReference type="EMBL" id="KAK7689504.1"/>
    </source>
</evidence>
<evidence type="ECO:0000256" key="6">
    <source>
        <dbReference type="ARBA" id="ARBA00022989"/>
    </source>
</evidence>
<evidence type="ECO:0000256" key="1">
    <source>
        <dbReference type="ARBA" id="ARBA00009727"/>
    </source>
</evidence>
<keyword evidence="3 9" id="KW-0812">Transmembrane</keyword>
<keyword evidence="8 9" id="KW-0472">Membrane</keyword>
<dbReference type="AlphaFoldDB" id="A0AAW0GCW4"/>
<evidence type="ECO:0000256" key="9">
    <source>
        <dbReference type="RuleBase" id="RU368073"/>
    </source>
</evidence>
<keyword evidence="2 9" id="KW-0813">Transport</keyword>
<dbReference type="Proteomes" id="UP001385951">
    <property type="component" value="Unassembled WGS sequence"/>
</dbReference>
<reference evidence="11 12" key="1">
    <citation type="submission" date="2022-09" db="EMBL/GenBank/DDBJ databases">
        <authorList>
            <person name="Palmer J.M."/>
        </authorList>
    </citation>
    <scope>NUCLEOTIDE SEQUENCE [LARGE SCALE GENOMIC DNA]</scope>
    <source>
        <strain evidence="11 12">DSM 7382</strain>
    </source>
</reference>
<keyword evidence="6 9" id="KW-1133">Transmembrane helix</keyword>
<dbReference type="GO" id="GO:0015031">
    <property type="term" value="P:protein transport"/>
    <property type="evidence" value="ECO:0007669"/>
    <property type="project" value="UniProtKB-KW"/>
</dbReference>
<dbReference type="GO" id="GO:0000139">
    <property type="term" value="C:Golgi membrane"/>
    <property type="evidence" value="ECO:0007669"/>
    <property type="project" value="UniProtKB-SubCell"/>
</dbReference>
<feature type="transmembrane region" description="Helical" evidence="9">
    <location>
        <begin position="340"/>
        <end position="359"/>
    </location>
</feature>
<comment type="subcellular location">
    <subcellularLocation>
        <location evidence="9">Endoplasmic reticulum membrane</location>
        <topology evidence="9">Multi-pass membrane protein</topology>
    </subcellularLocation>
    <subcellularLocation>
        <location evidence="9">Golgi apparatus membrane</location>
        <topology evidence="9">Multi-pass membrane protein</topology>
    </subcellularLocation>
</comment>
<keyword evidence="7 9" id="KW-0333">Golgi apparatus</keyword>
<dbReference type="Pfam" id="PF03878">
    <property type="entry name" value="YIF1"/>
    <property type="match status" value="1"/>
</dbReference>
<dbReference type="EMBL" id="JASBNA010000008">
    <property type="protein sequence ID" value="KAK7689504.1"/>
    <property type="molecule type" value="Genomic_DNA"/>
</dbReference>
<comment type="function">
    <text evidence="9">Has a role in transport between endoplasmic reticulum and Golgi.</text>
</comment>
<keyword evidence="5 9" id="KW-0653">Protein transport</keyword>
<gene>
    <name evidence="11" type="ORF">QCA50_007296</name>
</gene>
<accession>A0AAW0GCW4</accession>
<evidence type="ECO:0000256" key="7">
    <source>
        <dbReference type="ARBA" id="ARBA00023034"/>
    </source>
</evidence>
<feature type="transmembrane region" description="Helical" evidence="9">
    <location>
        <begin position="296"/>
        <end position="313"/>
    </location>
</feature>
<protein>
    <recommendedName>
        <fullName evidence="9">Protein YIF1</fullName>
    </recommendedName>
</protein>
<dbReference type="GO" id="GO:0005789">
    <property type="term" value="C:endoplasmic reticulum membrane"/>
    <property type="evidence" value="ECO:0007669"/>
    <property type="project" value="UniProtKB-SubCell"/>
</dbReference>
<keyword evidence="4 9" id="KW-0256">Endoplasmic reticulum</keyword>
<feature type="transmembrane region" description="Helical" evidence="9">
    <location>
        <begin position="205"/>
        <end position="225"/>
    </location>
</feature>
<comment type="caution">
    <text evidence="11">The sequence shown here is derived from an EMBL/GenBank/DDBJ whole genome shotgun (WGS) entry which is preliminary data.</text>
</comment>
<evidence type="ECO:0000256" key="3">
    <source>
        <dbReference type="ARBA" id="ARBA00022692"/>
    </source>
</evidence>
<evidence type="ECO:0000256" key="5">
    <source>
        <dbReference type="ARBA" id="ARBA00022927"/>
    </source>
</evidence>
<name>A0AAW0GCW4_9APHY</name>
<dbReference type="InterPro" id="IPR005578">
    <property type="entry name" value="Yif1_fam"/>
</dbReference>
<dbReference type="GO" id="GO:0030134">
    <property type="term" value="C:COPII-coated ER to Golgi transport vesicle"/>
    <property type="evidence" value="ECO:0007669"/>
    <property type="project" value="TreeGrafter"/>
</dbReference>
<evidence type="ECO:0000313" key="12">
    <source>
        <dbReference type="Proteomes" id="UP001385951"/>
    </source>
</evidence>
<organism evidence="11 12">
    <name type="scientific">Cerrena zonata</name>
    <dbReference type="NCBI Taxonomy" id="2478898"/>
    <lineage>
        <taxon>Eukaryota</taxon>
        <taxon>Fungi</taxon>
        <taxon>Dikarya</taxon>
        <taxon>Basidiomycota</taxon>
        <taxon>Agaricomycotina</taxon>
        <taxon>Agaricomycetes</taxon>
        <taxon>Polyporales</taxon>
        <taxon>Cerrenaceae</taxon>
        <taxon>Cerrena</taxon>
    </lineage>
</organism>
<keyword evidence="12" id="KW-1185">Reference proteome</keyword>
<sequence>MAFYNSNNRSPPPLQHPVPTHPAYIPEPPSTPVSPQGYQRYTSSPGPAPGTNPSQYAAQPIPPQPHMSSSYMPPQAGHGYQPLGSMGSPPRQQPIHGQVPSHMPPTAPVDFSAWGLNDATAQFGMQLGQSAVAAGQDYVSKNLGGLIPITAVKQYFNVSNSYVVTKLRVLLFPWRHKPWSRRTRRTENGQMEFLTPMEDPNAPDLYIPLMAFVTYILAVALHYGLKSDFRPDILGVKASTGLVVILLDFLFVKLGCYLLNIQGASQVLDLLAYNGYKFVGVILTLIAGMLNLRGTFYLLVFLYTFFATAFFLLRSLRSVVLPDASATASPVNTAQRSRRITFLFLVAVLQVVYMGILVWV</sequence>
<dbReference type="GO" id="GO:0006888">
    <property type="term" value="P:endoplasmic reticulum to Golgi vesicle-mediated transport"/>
    <property type="evidence" value="ECO:0007669"/>
    <property type="project" value="UniProtKB-UniRule"/>
</dbReference>
<proteinExistence type="inferred from homology"/>
<dbReference type="GO" id="GO:0005793">
    <property type="term" value="C:endoplasmic reticulum-Golgi intermediate compartment"/>
    <property type="evidence" value="ECO:0007669"/>
    <property type="project" value="UniProtKB-UniRule"/>
</dbReference>
<comment type="similarity">
    <text evidence="1 9">Belongs to the YIF1 family.</text>
</comment>
<evidence type="ECO:0000256" key="4">
    <source>
        <dbReference type="ARBA" id="ARBA00022824"/>
    </source>
</evidence>
<evidence type="ECO:0000256" key="10">
    <source>
        <dbReference type="SAM" id="MobiDB-lite"/>
    </source>
</evidence>
<dbReference type="PANTHER" id="PTHR14083">
    <property type="entry name" value="YIP1 INTERACTING FACTOR HOMOLOG YIF1 PROTEIN"/>
    <property type="match status" value="1"/>
</dbReference>
<dbReference type="PANTHER" id="PTHR14083:SF0">
    <property type="entry name" value="YIP1D-INTERACTING FACTOR 1, ISOFORM C"/>
    <property type="match status" value="1"/>
</dbReference>
<feature type="compositionally biased region" description="Pro residues" evidence="10">
    <location>
        <begin position="10"/>
        <end position="32"/>
    </location>
</feature>
<feature type="compositionally biased region" description="Polar residues" evidence="10">
    <location>
        <begin position="33"/>
        <end position="57"/>
    </location>
</feature>